<dbReference type="NCBIfam" id="NF002346">
    <property type="entry name" value="PRK01305.2-3"/>
    <property type="match status" value="1"/>
</dbReference>
<comment type="subcellular location">
    <subcellularLocation>
        <location evidence="4">Cytoplasm</location>
    </subcellularLocation>
</comment>
<evidence type="ECO:0000256" key="2">
    <source>
        <dbReference type="ARBA" id="ARBA00022679"/>
    </source>
</evidence>
<dbReference type="RefSeq" id="WP_070124260.1">
    <property type="nucleotide sequence ID" value="NZ_MDHN01000010.1"/>
</dbReference>
<evidence type="ECO:0000313" key="8">
    <source>
        <dbReference type="Proteomes" id="UP000175691"/>
    </source>
</evidence>
<dbReference type="GO" id="GO:0008914">
    <property type="term" value="F:leucyl-tRNA--protein transferase activity"/>
    <property type="evidence" value="ECO:0007669"/>
    <property type="project" value="UniProtKB-UniRule"/>
</dbReference>
<keyword evidence="3 4" id="KW-0012">Acyltransferase</keyword>
<dbReference type="NCBIfam" id="NF002345">
    <property type="entry name" value="PRK01305.2-2"/>
    <property type="match status" value="1"/>
</dbReference>
<feature type="domain" description="N-end aminoacyl transferase N-terminal" evidence="5">
    <location>
        <begin position="10"/>
        <end position="79"/>
    </location>
</feature>
<dbReference type="HAMAP" id="MF_00689">
    <property type="entry name" value="Bpt"/>
    <property type="match status" value="1"/>
</dbReference>
<dbReference type="InterPro" id="IPR007471">
    <property type="entry name" value="N-end_Aminoacyl_Trfase_N"/>
</dbReference>
<dbReference type="InterPro" id="IPR017138">
    <property type="entry name" value="Asp_Glu_LeuTrfase"/>
</dbReference>
<dbReference type="GO" id="GO:0005737">
    <property type="term" value="C:cytoplasm"/>
    <property type="evidence" value="ECO:0007669"/>
    <property type="project" value="UniProtKB-SubCell"/>
</dbReference>
<dbReference type="GO" id="GO:0004057">
    <property type="term" value="F:arginyl-tRNA--protein transferase activity"/>
    <property type="evidence" value="ECO:0007669"/>
    <property type="project" value="InterPro"/>
</dbReference>
<keyword evidence="8" id="KW-1185">Reference proteome</keyword>
<dbReference type="PIRSF" id="PIRSF037208">
    <property type="entry name" value="ATE_pro_prd"/>
    <property type="match status" value="1"/>
</dbReference>
<dbReference type="Pfam" id="PF04376">
    <property type="entry name" value="ATE_N"/>
    <property type="match status" value="1"/>
</dbReference>
<comment type="function">
    <text evidence="4">Functions in the N-end rule pathway of protein degradation where it conjugates Leu from its aminoacyl-tRNA to the N-termini of proteins containing an N-terminal aspartate or glutamate.</text>
</comment>
<accession>A0A1E7ZEF2</accession>
<dbReference type="STRING" id="1656094.BFC18_06935"/>
<dbReference type="Pfam" id="PF04377">
    <property type="entry name" value="ATE_C"/>
    <property type="match status" value="1"/>
</dbReference>
<dbReference type="NCBIfam" id="NF002341">
    <property type="entry name" value="PRK01305.1-1"/>
    <property type="match status" value="1"/>
</dbReference>
<comment type="similarity">
    <text evidence="4">Belongs to the R-transferase family. Bpt subfamily.</text>
</comment>
<comment type="catalytic activity">
    <reaction evidence="4">
        <text>N-terminal L-glutamyl-[protein] + L-leucyl-tRNA(Leu) = N-terminal L-leucyl-L-glutamyl-[protein] + tRNA(Leu) + H(+)</text>
        <dbReference type="Rhea" id="RHEA:50412"/>
        <dbReference type="Rhea" id="RHEA-COMP:9613"/>
        <dbReference type="Rhea" id="RHEA-COMP:9622"/>
        <dbReference type="Rhea" id="RHEA-COMP:12664"/>
        <dbReference type="Rhea" id="RHEA-COMP:12668"/>
        <dbReference type="ChEBI" id="CHEBI:15378"/>
        <dbReference type="ChEBI" id="CHEBI:64721"/>
        <dbReference type="ChEBI" id="CHEBI:78442"/>
        <dbReference type="ChEBI" id="CHEBI:78494"/>
        <dbReference type="ChEBI" id="CHEBI:133041"/>
        <dbReference type="EC" id="2.3.2.29"/>
    </reaction>
</comment>
<dbReference type="NCBIfam" id="NF002342">
    <property type="entry name" value="PRK01305.1-3"/>
    <property type="match status" value="1"/>
</dbReference>
<keyword evidence="2 4" id="KW-0808">Transferase</keyword>
<dbReference type="GO" id="GO:0071596">
    <property type="term" value="P:ubiquitin-dependent protein catabolic process via the N-end rule pathway"/>
    <property type="evidence" value="ECO:0007669"/>
    <property type="project" value="InterPro"/>
</dbReference>
<dbReference type="PANTHER" id="PTHR21367:SF1">
    <property type="entry name" value="ARGINYL-TRNA--PROTEIN TRANSFERASE 1"/>
    <property type="match status" value="1"/>
</dbReference>
<dbReference type="PANTHER" id="PTHR21367">
    <property type="entry name" value="ARGININE-TRNA-PROTEIN TRANSFERASE 1"/>
    <property type="match status" value="1"/>
</dbReference>
<dbReference type="InterPro" id="IPR030700">
    <property type="entry name" value="N-end_Aminoacyl_Trfase"/>
</dbReference>
<dbReference type="InterPro" id="IPR007472">
    <property type="entry name" value="N-end_Aminoacyl_Trfase_C"/>
</dbReference>
<comment type="caution">
    <text evidence="7">The sequence shown here is derived from an EMBL/GenBank/DDBJ whole genome shotgun (WGS) entry which is preliminary data.</text>
</comment>
<name>A0A1E7ZEF2_9ALTE</name>
<evidence type="ECO:0000256" key="4">
    <source>
        <dbReference type="HAMAP-Rule" id="MF_00689"/>
    </source>
</evidence>
<reference evidence="7 8" key="1">
    <citation type="submission" date="2016-08" db="EMBL/GenBank/DDBJ databases">
        <authorList>
            <person name="Seilhamer J.J."/>
        </authorList>
    </citation>
    <scope>NUCLEOTIDE SEQUENCE [LARGE SCALE GENOMIC DNA]</scope>
    <source>
        <strain evidence="7 8">KCTC 42603</strain>
    </source>
</reference>
<keyword evidence="1 4" id="KW-0963">Cytoplasm</keyword>
<comment type="catalytic activity">
    <reaction evidence="4">
        <text>N-terminal L-aspartyl-[protein] + L-leucyl-tRNA(Leu) = N-terminal L-leucyl-L-aspartyl-[protein] + tRNA(Leu) + H(+)</text>
        <dbReference type="Rhea" id="RHEA:50420"/>
        <dbReference type="Rhea" id="RHEA-COMP:9613"/>
        <dbReference type="Rhea" id="RHEA-COMP:9622"/>
        <dbReference type="Rhea" id="RHEA-COMP:12669"/>
        <dbReference type="Rhea" id="RHEA-COMP:12674"/>
        <dbReference type="ChEBI" id="CHEBI:15378"/>
        <dbReference type="ChEBI" id="CHEBI:64720"/>
        <dbReference type="ChEBI" id="CHEBI:78442"/>
        <dbReference type="ChEBI" id="CHEBI:78494"/>
        <dbReference type="ChEBI" id="CHEBI:133042"/>
        <dbReference type="EC" id="2.3.2.29"/>
    </reaction>
</comment>
<dbReference type="InterPro" id="IPR016181">
    <property type="entry name" value="Acyl_CoA_acyltransferase"/>
</dbReference>
<protein>
    <recommendedName>
        <fullName evidence="4">Aspartate/glutamate leucyltransferase</fullName>
        <ecNumber evidence="4">2.3.2.29</ecNumber>
    </recommendedName>
</protein>
<dbReference type="EMBL" id="MDHN01000010">
    <property type="protein sequence ID" value="OFC71881.1"/>
    <property type="molecule type" value="Genomic_DNA"/>
</dbReference>
<evidence type="ECO:0000259" key="6">
    <source>
        <dbReference type="Pfam" id="PF04377"/>
    </source>
</evidence>
<dbReference type="Proteomes" id="UP000175691">
    <property type="component" value="Unassembled WGS sequence"/>
</dbReference>
<evidence type="ECO:0000259" key="5">
    <source>
        <dbReference type="Pfam" id="PF04376"/>
    </source>
</evidence>
<dbReference type="SUPFAM" id="SSF55729">
    <property type="entry name" value="Acyl-CoA N-acyltransferases (Nat)"/>
    <property type="match status" value="1"/>
</dbReference>
<evidence type="ECO:0000256" key="3">
    <source>
        <dbReference type="ARBA" id="ARBA00023315"/>
    </source>
</evidence>
<dbReference type="OrthoDB" id="9782022at2"/>
<evidence type="ECO:0000256" key="1">
    <source>
        <dbReference type="ARBA" id="ARBA00022490"/>
    </source>
</evidence>
<sequence length="237" mass="27739">MKFGLTQSFACSYLPQKNEQLLVFAETEQDLSYRYGQLIQAGFRRSGDQIYRPHCPTCDACQSIRIPVAEFTPSRSQRRVLKRNSHLTTRLSRTPAESYYPLYERYINARHTDGSMYPPSREQFDSFILCQWNPPVFIEAWDGDTLVAVAVTDDITMDENQRAFSALYTFFAPELAAASMGTWMIMQQIMHGQSEDRQYLYLGYQIDDCTKMNYKSKFLPHERLFDMKWQKFSSKRA</sequence>
<proteinExistence type="inferred from homology"/>
<dbReference type="AlphaFoldDB" id="A0A1E7ZEF2"/>
<dbReference type="EC" id="2.3.2.29" evidence="4"/>
<gene>
    <name evidence="4" type="primary">bpt</name>
    <name evidence="7" type="ORF">BFC18_06935</name>
</gene>
<evidence type="ECO:0000313" key="7">
    <source>
        <dbReference type="EMBL" id="OFC71881.1"/>
    </source>
</evidence>
<organism evidence="7 8">
    <name type="scientific">Alteromonas confluentis</name>
    <dbReference type="NCBI Taxonomy" id="1656094"/>
    <lineage>
        <taxon>Bacteria</taxon>
        <taxon>Pseudomonadati</taxon>
        <taxon>Pseudomonadota</taxon>
        <taxon>Gammaproteobacteria</taxon>
        <taxon>Alteromonadales</taxon>
        <taxon>Alteromonadaceae</taxon>
        <taxon>Alteromonas/Salinimonas group</taxon>
        <taxon>Alteromonas</taxon>
    </lineage>
</organism>
<feature type="domain" description="N-end rule aminoacyl transferase C-terminal" evidence="6">
    <location>
        <begin position="100"/>
        <end position="224"/>
    </location>
</feature>